<dbReference type="AlphaFoldDB" id="A0A0W0WK83"/>
<gene>
    <name evidence="2" type="ORF">Lnau_2372</name>
</gene>
<dbReference type="STRING" id="45070.Lnau_2372"/>
<evidence type="ECO:0000256" key="1">
    <source>
        <dbReference type="SAM" id="Phobius"/>
    </source>
</evidence>
<evidence type="ECO:0008006" key="4">
    <source>
        <dbReference type="Google" id="ProtNLM"/>
    </source>
</evidence>
<reference evidence="2 3" key="1">
    <citation type="submission" date="2015-11" db="EMBL/GenBank/DDBJ databases">
        <title>Genomic analysis of 38 Legionella species identifies large and diverse effector repertoires.</title>
        <authorList>
            <person name="Burstein D."/>
            <person name="Amaro F."/>
            <person name="Zusman T."/>
            <person name="Lifshitz Z."/>
            <person name="Cohen O."/>
            <person name="Gilbert J.A."/>
            <person name="Pupko T."/>
            <person name="Shuman H.A."/>
            <person name="Segal G."/>
        </authorList>
    </citation>
    <scope>NUCLEOTIDE SEQUENCE [LARGE SCALE GENOMIC DNA]</scope>
    <source>
        <strain evidence="2 3">ATCC 49506</strain>
    </source>
</reference>
<dbReference type="OrthoDB" id="5647763at2"/>
<feature type="transmembrane region" description="Helical" evidence="1">
    <location>
        <begin position="54"/>
        <end position="74"/>
    </location>
</feature>
<keyword evidence="1" id="KW-0812">Transmembrane</keyword>
<proteinExistence type="predicted"/>
<keyword evidence="1" id="KW-1133">Transmembrane helix</keyword>
<keyword evidence="3" id="KW-1185">Reference proteome</keyword>
<evidence type="ECO:0000313" key="3">
    <source>
        <dbReference type="Proteomes" id="UP000054725"/>
    </source>
</evidence>
<dbReference type="PATRIC" id="fig|45070.6.peg.2505"/>
<feature type="transmembrane region" description="Helical" evidence="1">
    <location>
        <begin position="12"/>
        <end position="33"/>
    </location>
</feature>
<comment type="caution">
    <text evidence="2">The sequence shown here is derived from an EMBL/GenBank/DDBJ whole genome shotgun (WGS) entry which is preliminary data.</text>
</comment>
<protein>
    <recommendedName>
        <fullName evidence="4">DUF4239 domain-containing protein</fullName>
    </recommendedName>
</protein>
<name>A0A0W0WK83_9GAMM</name>
<sequence>MFFRDVINHFSIWELFVINLAILMVISLTAFYIGRFFICPEKKDKEYSKSTDNVLSILGSGYGVFLGFVIITLWNHYLNVQKIVYHEADALSVVVRDLEVLPPSATVPLKSSLVNYLHSVRNDEWEKMKKGERSEKTWNNAYKLYRSFQEYTPHSTKENLYYRQIMNYLDGLLKDRRDRLIASKSILNDELRVALILGAVMIIFLSSLLKANEGSIRIFANFCLATVIGFNLTLALSFDFPFSGSISVNNAPFYQGVLSKL</sequence>
<dbReference type="Pfam" id="PF14023">
    <property type="entry name" value="Bestrophin-like"/>
    <property type="match status" value="1"/>
</dbReference>
<dbReference type="Proteomes" id="UP000054725">
    <property type="component" value="Unassembled WGS sequence"/>
</dbReference>
<feature type="transmembrane region" description="Helical" evidence="1">
    <location>
        <begin position="218"/>
        <end position="238"/>
    </location>
</feature>
<evidence type="ECO:0000313" key="2">
    <source>
        <dbReference type="EMBL" id="KTD32724.1"/>
    </source>
</evidence>
<dbReference type="InterPro" id="IPR025333">
    <property type="entry name" value="DUF4239"/>
</dbReference>
<dbReference type="EMBL" id="LNYO01000024">
    <property type="protein sequence ID" value="KTD32724.1"/>
    <property type="molecule type" value="Genomic_DNA"/>
</dbReference>
<accession>A0A0W0WK83</accession>
<keyword evidence="1" id="KW-0472">Membrane</keyword>
<organism evidence="2 3">
    <name type="scientific">Legionella nautarum</name>
    <dbReference type="NCBI Taxonomy" id="45070"/>
    <lineage>
        <taxon>Bacteria</taxon>
        <taxon>Pseudomonadati</taxon>
        <taxon>Pseudomonadota</taxon>
        <taxon>Gammaproteobacteria</taxon>
        <taxon>Legionellales</taxon>
        <taxon>Legionellaceae</taxon>
        <taxon>Legionella</taxon>
    </lineage>
</organism>
<feature type="transmembrane region" description="Helical" evidence="1">
    <location>
        <begin position="193"/>
        <end position="211"/>
    </location>
</feature>